<organism evidence="1 2">
    <name type="scientific">Hyphomicrobium album</name>
    <dbReference type="NCBI Taxonomy" id="2665159"/>
    <lineage>
        <taxon>Bacteria</taxon>
        <taxon>Pseudomonadati</taxon>
        <taxon>Pseudomonadota</taxon>
        <taxon>Alphaproteobacteria</taxon>
        <taxon>Hyphomicrobiales</taxon>
        <taxon>Hyphomicrobiaceae</taxon>
        <taxon>Hyphomicrobium</taxon>
    </lineage>
</organism>
<gene>
    <name evidence="1" type="ORF">GIW81_08885</name>
</gene>
<dbReference type="RefSeq" id="WP_154738873.1">
    <property type="nucleotide sequence ID" value="NZ_WMBQ01000001.1"/>
</dbReference>
<accession>A0A6I3KJ51</accession>
<comment type="caution">
    <text evidence="1">The sequence shown here is derived from an EMBL/GenBank/DDBJ whole genome shotgun (WGS) entry which is preliminary data.</text>
</comment>
<name>A0A6I3KJ51_9HYPH</name>
<sequence length="144" mass="15922">MVARIIELALYRAQRSLAEDEQAERASRAQERTRFHFWSGASGKRYVHSVYELLECPPLPAANFVLVRRRANGRAEALSIGRVGNGAPSLNLAEIRQRGAELGADEVHVHLLADNSKLGKLIEFDLRTGQVEADIARLVGGRAH</sequence>
<dbReference type="Proteomes" id="UP000440694">
    <property type="component" value="Unassembled WGS sequence"/>
</dbReference>
<dbReference type="AlphaFoldDB" id="A0A6I3KJ51"/>
<reference evidence="1 2" key="1">
    <citation type="submission" date="2019-11" db="EMBL/GenBank/DDBJ databases">
        <title>Identification of a novel strain.</title>
        <authorList>
            <person name="Xu Q."/>
            <person name="Wang G."/>
        </authorList>
    </citation>
    <scope>NUCLEOTIDE SEQUENCE [LARGE SCALE GENOMIC DNA]</scope>
    <source>
        <strain evidence="2">xq</strain>
    </source>
</reference>
<dbReference type="EMBL" id="WMBQ01000001">
    <property type="protein sequence ID" value="MTD94448.1"/>
    <property type="molecule type" value="Genomic_DNA"/>
</dbReference>
<proteinExistence type="predicted"/>
<evidence type="ECO:0000313" key="1">
    <source>
        <dbReference type="EMBL" id="MTD94448.1"/>
    </source>
</evidence>
<evidence type="ECO:0000313" key="2">
    <source>
        <dbReference type="Proteomes" id="UP000440694"/>
    </source>
</evidence>
<keyword evidence="2" id="KW-1185">Reference proteome</keyword>
<protein>
    <submittedName>
        <fullName evidence="1">Uncharacterized protein</fullName>
    </submittedName>
</protein>